<reference evidence="11 12" key="1">
    <citation type="submission" date="2019-02" db="EMBL/GenBank/DDBJ databases">
        <title>Deep-cultivation of Planctomycetes and their phenomic and genomic characterization uncovers novel biology.</title>
        <authorList>
            <person name="Wiegand S."/>
            <person name="Jogler M."/>
            <person name="Boedeker C."/>
            <person name="Pinto D."/>
            <person name="Vollmers J."/>
            <person name="Rivas-Marin E."/>
            <person name="Kohn T."/>
            <person name="Peeters S.H."/>
            <person name="Heuer A."/>
            <person name="Rast P."/>
            <person name="Oberbeckmann S."/>
            <person name="Bunk B."/>
            <person name="Jeske O."/>
            <person name="Meyerdierks A."/>
            <person name="Storesund J.E."/>
            <person name="Kallscheuer N."/>
            <person name="Luecker S."/>
            <person name="Lage O.M."/>
            <person name="Pohl T."/>
            <person name="Merkel B.J."/>
            <person name="Hornburger P."/>
            <person name="Mueller R.-W."/>
            <person name="Bruemmer F."/>
            <person name="Labrenz M."/>
            <person name="Spormann A.M."/>
            <person name="Op den Camp H."/>
            <person name="Overmann J."/>
            <person name="Amann R."/>
            <person name="Jetten M.S.M."/>
            <person name="Mascher T."/>
            <person name="Medema M.H."/>
            <person name="Devos D.P."/>
            <person name="Kaster A.-K."/>
            <person name="Ovreas L."/>
            <person name="Rohde M."/>
            <person name="Galperin M.Y."/>
            <person name="Jogler C."/>
        </authorList>
    </citation>
    <scope>NUCLEOTIDE SEQUENCE [LARGE SCALE GENOMIC DNA]</scope>
    <source>
        <strain evidence="11 12">HG15A2</strain>
    </source>
</reference>
<dbReference type="InterPro" id="IPR036237">
    <property type="entry name" value="Xyl_isomerase-like_sf"/>
</dbReference>
<dbReference type="InterPro" id="IPR018246">
    <property type="entry name" value="AP_endonuc_F2_Zn_BS"/>
</dbReference>
<gene>
    <name evidence="9 11" type="primary">nfo</name>
    <name evidence="11" type="ORF">HG15A2_27180</name>
</gene>
<comment type="catalytic activity">
    <reaction evidence="9">
        <text>Endonucleolytic cleavage to 5'-phosphooligonucleotide end-products.</text>
        <dbReference type="EC" id="3.1.21.2"/>
    </reaction>
</comment>
<dbReference type="OrthoDB" id="9805666at2"/>
<evidence type="ECO:0000259" key="10">
    <source>
        <dbReference type="Pfam" id="PF01261"/>
    </source>
</evidence>
<keyword evidence="4 9" id="KW-0255">Endonuclease</keyword>
<dbReference type="KEGG" id="amob:HG15A2_27180"/>
<evidence type="ECO:0000256" key="6">
    <source>
        <dbReference type="ARBA" id="ARBA00022801"/>
    </source>
</evidence>
<dbReference type="AlphaFoldDB" id="A0A517MWY4"/>
<comment type="similarity">
    <text evidence="1 9">Belongs to the AP endonuclease 2 family.</text>
</comment>
<dbReference type="CDD" id="cd00019">
    <property type="entry name" value="AP2Ec"/>
    <property type="match status" value="1"/>
</dbReference>
<keyword evidence="2 9" id="KW-0540">Nuclease</keyword>
<feature type="binding site" evidence="9">
    <location>
        <position position="144"/>
    </location>
    <ligand>
        <name>Zn(2+)</name>
        <dbReference type="ChEBI" id="CHEBI:29105"/>
        <label>2</label>
    </ligand>
</feature>
<keyword evidence="6 9" id="KW-0378">Hydrolase</keyword>
<dbReference type="GO" id="GO:0008081">
    <property type="term" value="F:phosphoric diester hydrolase activity"/>
    <property type="evidence" value="ECO:0007669"/>
    <property type="project" value="TreeGrafter"/>
</dbReference>
<dbReference type="PANTHER" id="PTHR21445:SF0">
    <property type="entry name" value="APURINIC-APYRIMIDINIC ENDONUCLEASE"/>
    <property type="match status" value="1"/>
</dbReference>
<dbReference type="PANTHER" id="PTHR21445">
    <property type="entry name" value="ENDONUCLEASE IV ENDODEOXYRIBONUCLEASE IV"/>
    <property type="match status" value="1"/>
</dbReference>
<feature type="binding site" evidence="9">
    <location>
        <position position="181"/>
    </location>
    <ligand>
        <name>Zn(2+)</name>
        <dbReference type="ChEBI" id="CHEBI:29105"/>
        <label>3</label>
    </ligand>
</feature>
<feature type="domain" description="Xylose isomerase-like TIM barrel" evidence="10">
    <location>
        <begin position="18"/>
        <end position="266"/>
    </location>
</feature>
<evidence type="ECO:0000256" key="4">
    <source>
        <dbReference type="ARBA" id="ARBA00022759"/>
    </source>
</evidence>
<evidence type="ECO:0000256" key="3">
    <source>
        <dbReference type="ARBA" id="ARBA00022723"/>
    </source>
</evidence>
<dbReference type="Gene3D" id="3.20.20.150">
    <property type="entry name" value="Divalent-metal-dependent TIM barrel enzymes"/>
    <property type="match status" value="1"/>
</dbReference>
<feature type="binding site" evidence="9">
    <location>
        <position position="215"/>
    </location>
    <ligand>
        <name>Zn(2+)</name>
        <dbReference type="ChEBI" id="CHEBI:29105"/>
        <label>2</label>
    </ligand>
</feature>
<feature type="binding site" evidence="9">
    <location>
        <position position="178"/>
    </location>
    <ligand>
        <name>Zn(2+)</name>
        <dbReference type="ChEBI" id="CHEBI:29105"/>
        <label>2</label>
    </ligand>
</feature>
<accession>A0A517MWY4</accession>
<dbReference type="GO" id="GO:0003677">
    <property type="term" value="F:DNA binding"/>
    <property type="evidence" value="ECO:0007669"/>
    <property type="project" value="InterPro"/>
</dbReference>
<evidence type="ECO:0000313" key="11">
    <source>
        <dbReference type="EMBL" id="QDS99395.1"/>
    </source>
</evidence>
<dbReference type="NCBIfam" id="TIGR00587">
    <property type="entry name" value="nfo"/>
    <property type="match status" value="1"/>
</dbReference>
<dbReference type="GO" id="GO:0003906">
    <property type="term" value="F:DNA-(apurinic or apyrimidinic site) endonuclease activity"/>
    <property type="evidence" value="ECO:0007669"/>
    <property type="project" value="TreeGrafter"/>
</dbReference>
<keyword evidence="3 9" id="KW-0479">Metal-binding</keyword>
<evidence type="ECO:0000256" key="7">
    <source>
        <dbReference type="ARBA" id="ARBA00022833"/>
    </source>
</evidence>
<dbReference type="Pfam" id="PF01261">
    <property type="entry name" value="AP_endonuc_2"/>
    <property type="match status" value="1"/>
</dbReference>
<keyword evidence="7 9" id="KW-0862">Zinc</keyword>
<feature type="binding site" evidence="9">
    <location>
        <position position="230"/>
    </location>
    <ligand>
        <name>Zn(2+)</name>
        <dbReference type="ChEBI" id="CHEBI:29105"/>
        <label>3</label>
    </ligand>
</feature>
<dbReference type="FunFam" id="3.20.20.150:FF:000001">
    <property type="entry name" value="Probable endonuclease 4"/>
    <property type="match status" value="1"/>
</dbReference>
<evidence type="ECO:0000256" key="1">
    <source>
        <dbReference type="ARBA" id="ARBA00005340"/>
    </source>
</evidence>
<feature type="binding site" evidence="9">
    <location>
        <position position="144"/>
    </location>
    <ligand>
        <name>Zn(2+)</name>
        <dbReference type="ChEBI" id="CHEBI:29105"/>
        <label>1</label>
    </ligand>
</feature>
<dbReference type="Proteomes" id="UP000319852">
    <property type="component" value="Chromosome"/>
</dbReference>
<evidence type="ECO:0000313" key="12">
    <source>
        <dbReference type="Proteomes" id="UP000319852"/>
    </source>
</evidence>
<comment type="function">
    <text evidence="9">Endonuclease IV plays a role in DNA repair. It cleaves phosphodiester bonds at apurinic or apyrimidinic (AP) sites, generating a 3'-hydroxyl group and a 5'-terminal sugar phosphate.</text>
</comment>
<evidence type="ECO:0000256" key="2">
    <source>
        <dbReference type="ARBA" id="ARBA00022722"/>
    </source>
</evidence>
<feature type="binding site" evidence="9">
    <location>
        <position position="107"/>
    </location>
    <ligand>
        <name>Zn(2+)</name>
        <dbReference type="ChEBI" id="CHEBI:29105"/>
        <label>1</label>
    </ligand>
</feature>
<name>A0A517MWY4_9BACT</name>
<dbReference type="HAMAP" id="MF_00152">
    <property type="entry name" value="Nfo"/>
    <property type="match status" value="1"/>
</dbReference>
<dbReference type="RefSeq" id="WP_145060621.1">
    <property type="nucleotide sequence ID" value="NZ_CP036263.1"/>
</dbReference>
<proteinExistence type="inferred from homology"/>
<dbReference type="EMBL" id="CP036263">
    <property type="protein sequence ID" value="QDS99395.1"/>
    <property type="molecule type" value="Genomic_DNA"/>
</dbReference>
<evidence type="ECO:0000256" key="5">
    <source>
        <dbReference type="ARBA" id="ARBA00022763"/>
    </source>
</evidence>
<dbReference type="GO" id="GO:0008270">
    <property type="term" value="F:zinc ion binding"/>
    <property type="evidence" value="ECO:0007669"/>
    <property type="project" value="UniProtKB-UniRule"/>
</dbReference>
<evidence type="ECO:0000256" key="9">
    <source>
        <dbReference type="HAMAP-Rule" id="MF_00152"/>
    </source>
</evidence>
<sequence length="285" mass="31866">MAILGAHMSIAGGYYKAVDAAKKAGCDCVQLFTKNNNQWRAKPISEEDVTRFQDALSVHGITHPIAHNSYLINLGSPKDELWKKSIDSMVIEVQRADMLGIPHVVAHPGSFTTSTEAKGLKRIVRGLNEVHKQTPKAVTKILLETTAGQGTNLGCQFEHLASILDNVKHPDRLGVCWDTCHVFAAGYASSTEKEYKATMRDFNKLVGVKQIRAFHFNDSLKPFGSRVDRHAGIGRGEMGLEPFRFLLNDRRFRKIPMYLETPKGEEKGRDLDVINLKKLRSLIKK</sequence>
<dbReference type="PROSITE" id="PS51432">
    <property type="entry name" value="AP_NUCLEASE_F2_4"/>
    <property type="match status" value="1"/>
</dbReference>
<dbReference type="InterPro" id="IPR001719">
    <property type="entry name" value="AP_endonuc_2"/>
</dbReference>
<protein>
    <recommendedName>
        <fullName evidence="9">Probable endonuclease 4</fullName>
        <ecNumber evidence="9">3.1.21.2</ecNumber>
    </recommendedName>
    <alternativeName>
        <fullName evidence="9">Endodeoxyribonuclease IV</fullName>
    </alternativeName>
    <alternativeName>
        <fullName evidence="9">Endonuclease IV</fullName>
    </alternativeName>
</protein>
<dbReference type="EC" id="3.1.21.2" evidence="9"/>
<keyword evidence="8 9" id="KW-0234">DNA repair</keyword>
<feature type="binding site" evidence="9">
    <location>
        <position position="260"/>
    </location>
    <ligand>
        <name>Zn(2+)</name>
        <dbReference type="ChEBI" id="CHEBI:29105"/>
        <label>2</label>
    </ligand>
</feature>
<dbReference type="GO" id="GO:0008833">
    <property type="term" value="F:deoxyribonuclease IV (phage-T4-induced) activity"/>
    <property type="evidence" value="ECO:0007669"/>
    <property type="project" value="UniProtKB-UniRule"/>
</dbReference>
<keyword evidence="12" id="KW-1185">Reference proteome</keyword>
<organism evidence="11 12">
    <name type="scientific">Adhaeretor mobilis</name>
    <dbReference type="NCBI Taxonomy" id="1930276"/>
    <lineage>
        <taxon>Bacteria</taxon>
        <taxon>Pseudomonadati</taxon>
        <taxon>Planctomycetota</taxon>
        <taxon>Planctomycetia</taxon>
        <taxon>Pirellulales</taxon>
        <taxon>Lacipirellulaceae</taxon>
        <taxon>Adhaeretor</taxon>
    </lineage>
</organism>
<dbReference type="SUPFAM" id="SSF51658">
    <property type="entry name" value="Xylose isomerase-like"/>
    <property type="match status" value="1"/>
</dbReference>
<feature type="binding site" evidence="9">
    <location>
        <position position="67"/>
    </location>
    <ligand>
        <name>Zn(2+)</name>
        <dbReference type="ChEBI" id="CHEBI:29105"/>
        <label>1</label>
    </ligand>
</feature>
<dbReference type="InterPro" id="IPR013022">
    <property type="entry name" value="Xyl_isomerase-like_TIM-brl"/>
</dbReference>
<dbReference type="SMART" id="SM00518">
    <property type="entry name" value="AP2Ec"/>
    <property type="match status" value="1"/>
</dbReference>
<comment type="cofactor">
    <cofactor evidence="9">
        <name>Zn(2+)</name>
        <dbReference type="ChEBI" id="CHEBI:29105"/>
    </cofactor>
    <text evidence="9">Binds 3 Zn(2+) ions.</text>
</comment>
<feature type="binding site" evidence="9">
    <location>
        <position position="228"/>
    </location>
    <ligand>
        <name>Zn(2+)</name>
        <dbReference type="ChEBI" id="CHEBI:29105"/>
        <label>3</label>
    </ligand>
</feature>
<dbReference type="GO" id="GO:0006284">
    <property type="term" value="P:base-excision repair"/>
    <property type="evidence" value="ECO:0007669"/>
    <property type="project" value="TreeGrafter"/>
</dbReference>
<dbReference type="PROSITE" id="PS00731">
    <property type="entry name" value="AP_NUCLEASE_F2_3"/>
    <property type="match status" value="1"/>
</dbReference>
<keyword evidence="5 9" id="KW-0227">DNA damage</keyword>
<evidence type="ECO:0000256" key="8">
    <source>
        <dbReference type="ARBA" id="ARBA00023204"/>
    </source>
</evidence>